<keyword evidence="6 18" id="KW-0347">Helicase</keyword>
<evidence type="ECO:0000256" key="14">
    <source>
        <dbReference type="ARBA" id="ARBA00048988"/>
    </source>
</evidence>
<dbReference type="NCBIfam" id="TIGR00603">
    <property type="entry name" value="rad25"/>
    <property type="match status" value="1"/>
</dbReference>
<evidence type="ECO:0000256" key="2">
    <source>
        <dbReference type="ARBA" id="ARBA00006637"/>
    </source>
</evidence>
<dbReference type="InterPro" id="IPR032438">
    <property type="entry name" value="ERCC3_RAD25_C"/>
</dbReference>
<dbReference type="InterPro" id="IPR001161">
    <property type="entry name" value="XPB/Ssl2"/>
</dbReference>
<evidence type="ECO:0000256" key="10">
    <source>
        <dbReference type="ARBA" id="ARBA00023235"/>
    </source>
</evidence>
<keyword evidence="19" id="KW-1185">Reference proteome</keyword>
<evidence type="ECO:0000256" key="6">
    <source>
        <dbReference type="ARBA" id="ARBA00022806"/>
    </source>
</evidence>
<dbReference type="PANTHER" id="PTHR11274:SF0">
    <property type="entry name" value="GENERAL TRANSCRIPTION AND DNA REPAIR FACTOR IIH HELICASE SUBUNIT XPB"/>
    <property type="match status" value="1"/>
</dbReference>
<evidence type="ECO:0000256" key="11">
    <source>
        <dbReference type="ARBA" id="ARBA00023242"/>
    </source>
</evidence>
<dbReference type="OrthoDB" id="10262986at2759"/>
<dbReference type="Gene3D" id="3.40.50.300">
    <property type="entry name" value="P-loop containing nucleotide triphosphate hydrolases"/>
    <property type="match status" value="2"/>
</dbReference>
<dbReference type="GO" id="GO:0043138">
    <property type="term" value="F:3'-5' DNA helicase activity"/>
    <property type="evidence" value="ECO:0007669"/>
    <property type="project" value="UniProtKB-EC"/>
</dbReference>
<feature type="compositionally biased region" description="Acidic residues" evidence="15">
    <location>
        <begin position="720"/>
        <end position="730"/>
    </location>
</feature>
<comment type="catalytic activity">
    <reaction evidence="12">
        <text>Couples ATP hydrolysis with the unwinding of duplex DNA by translocating in the 3'-5' direction.</text>
        <dbReference type="EC" id="5.6.2.4"/>
    </reaction>
</comment>
<feature type="region of interest" description="Disordered" evidence="15">
    <location>
        <begin position="331"/>
        <end position="351"/>
    </location>
</feature>
<dbReference type="PROSITE" id="PS51192">
    <property type="entry name" value="HELICASE_ATP_BIND_1"/>
    <property type="match status" value="1"/>
</dbReference>
<keyword evidence="10" id="KW-0413">Isomerase</keyword>
<evidence type="ECO:0000256" key="12">
    <source>
        <dbReference type="ARBA" id="ARBA00034617"/>
    </source>
</evidence>
<dbReference type="RefSeq" id="XP_029229241.1">
    <property type="nucleotide sequence ID" value="XM_029370669.1"/>
</dbReference>
<dbReference type="InterPro" id="IPR032830">
    <property type="entry name" value="XPB/Ssl2_N"/>
</dbReference>
<dbReference type="GO" id="GO:0005524">
    <property type="term" value="F:ATP binding"/>
    <property type="evidence" value="ECO:0007669"/>
    <property type="project" value="UniProtKB-KW"/>
</dbReference>
<evidence type="ECO:0000256" key="5">
    <source>
        <dbReference type="ARBA" id="ARBA00022801"/>
    </source>
</evidence>
<evidence type="ECO:0000256" key="4">
    <source>
        <dbReference type="ARBA" id="ARBA00022763"/>
    </source>
</evidence>
<dbReference type="Pfam" id="PF04851">
    <property type="entry name" value="ResIII"/>
    <property type="match status" value="1"/>
</dbReference>
<feature type="region of interest" description="Disordered" evidence="15">
    <location>
        <begin position="703"/>
        <end position="730"/>
    </location>
</feature>
<keyword evidence="7" id="KW-0067">ATP-binding</keyword>
<comment type="subcellular location">
    <subcellularLocation>
        <location evidence="1">Nucleus</location>
    </subcellularLocation>
</comment>
<dbReference type="GO" id="GO:0016887">
    <property type="term" value="F:ATP hydrolysis activity"/>
    <property type="evidence" value="ECO:0007669"/>
    <property type="project" value="RHEA"/>
</dbReference>
<dbReference type="EC" id="5.6.2.4" evidence="13"/>
<dbReference type="PROSITE" id="PS51194">
    <property type="entry name" value="HELICASE_CTER"/>
    <property type="match status" value="1"/>
</dbReference>
<dbReference type="PRINTS" id="PR00851">
    <property type="entry name" value="XRODRMPGMNTB"/>
</dbReference>
<evidence type="ECO:0000256" key="3">
    <source>
        <dbReference type="ARBA" id="ARBA00022741"/>
    </source>
</evidence>
<dbReference type="FunFam" id="3.40.50.300:FF:002931">
    <property type="entry name" value="DNA repair helicase XPB-R"/>
    <property type="match status" value="1"/>
</dbReference>
<accession>A0A422PS63</accession>
<dbReference type="GO" id="GO:0000112">
    <property type="term" value="C:nucleotide-excision repair factor 3 complex"/>
    <property type="evidence" value="ECO:0007669"/>
    <property type="project" value="TreeGrafter"/>
</dbReference>
<evidence type="ECO:0000259" key="17">
    <source>
        <dbReference type="PROSITE" id="PS51194"/>
    </source>
</evidence>
<dbReference type="GO" id="GO:0003677">
    <property type="term" value="F:DNA binding"/>
    <property type="evidence" value="ECO:0007669"/>
    <property type="project" value="UniProtKB-KW"/>
</dbReference>
<name>A0A422PS63_9TRYP</name>
<evidence type="ECO:0000256" key="15">
    <source>
        <dbReference type="SAM" id="MobiDB-lite"/>
    </source>
</evidence>
<comment type="catalytic activity">
    <reaction evidence="14">
        <text>ATP + H2O = ADP + phosphate + H(+)</text>
        <dbReference type="Rhea" id="RHEA:13065"/>
        <dbReference type="ChEBI" id="CHEBI:15377"/>
        <dbReference type="ChEBI" id="CHEBI:15378"/>
        <dbReference type="ChEBI" id="CHEBI:30616"/>
        <dbReference type="ChEBI" id="CHEBI:43474"/>
        <dbReference type="ChEBI" id="CHEBI:456216"/>
        <dbReference type="EC" id="5.6.2.4"/>
    </reaction>
</comment>
<reference evidence="18 19" key="1">
    <citation type="journal article" date="2018" name="BMC Genomics">
        <title>Genomic comparison of Trypanosoma conorhini and Trypanosoma rangeli to Trypanosoma cruzi strains of high and low virulence.</title>
        <authorList>
            <person name="Bradwell K.R."/>
            <person name="Koparde V.N."/>
            <person name="Matveyev A.V."/>
            <person name="Serrano M.G."/>
            <person name="Alves J.M."/>
            <person name="Parikh H."/>
            <person name="Huang B."/>
            <person name="Lee V."/>
            <person name="Espinosa-Alvarez O."/>
            <person name="Ortiz P.A."/>
            <person name="Costa-Martins A.G."/>
            <person name="Teixeira M.M."/>
            <person name="Buck G.A."/>
        </authorList>
    </citation>
    <scope>NUCLEOTIDE SEQUENCE [LARGE SCALE GENOMIC DNA]</scope>
    <source>
        <strain evidence="18 19">025E</strain>
    </source>
</reference>
<keyword evidence="9" id="KW-0234">DNA repair</keyword>
<organism evidence="18 19">
    <name type="scientific">Trypanosoma conorhini</name>
    <dbReference type="NCBI Taxonomy" id="83891"/>
    <lineage>
        <taxon>Eukaryota</taxon>
        <taxon>Discoba</taxon>
        <taxon>Euglenozoa</taxon>
        <taxon>Kinetoplastea</taxon>
        <taxon>Metakinetoplastina</taxon>
        <taxon>Trypanosomatida</taxon>
        <taxon>Trypanosomatidae</taxon>
        <taxon>Trypanosoma</taxon>
    </lineage>
</organism>
<dbReference type="InterPro" id="IPR050615">
    <property type="entry name" value="ATP-dep_DNA_Helicase"/>
</dbReference>
<dbReference type="GeneID" id="40317362"/>
<protein>
    <recommendedName>
        <fullName evidence="13">DNA 3'-5' helicase</fullName>
        <ecNumber evidence="13">5.6.2.4</ecNumber>
    </recommendedName>
</protein>
<dbReference type="Pfam" id="PF13625">
    <property type="entry name" value="Helicase_C_3"/>
    <property type="match status" value="1"/>
</dbReference>
<comment type="caution">
    <text evidence="18">The sequence shown here is derived from an EMBL/GenBank/DDBJ whole genome shotgun (WGS) entry which is preliminary data.</text>
</comment>
<sequence length="779" mass="86291">MQCLFLAERVSAEGYVVLLAETFRPAFHAVRSFLTTIAEPTSRPALMHEYRMTPFSLGTAVSASVAASEVVNFLDTYVYGFCDEGGDSRRARVCGFVEMCMSRYNLARIVIDDARTFVECENVETAEALLADPVVRSLCAEPPKLVPAAARSLLMLRSRAVARLVAERCVFLGFPLQQQYDYEADDGIRNIHVVLKTQAKPRPYQVDAVNAAATEGSLRSGCIVLPCGAGKTLVGIMLLCKVRKPTLILCAGSVSVEQWRNQILEFASICAPGTGDEMTAAERHRSTLEGAARIACLTGKQKDPITEDTDIVLTTYSMLVTAHRAQMRQHAGRAIGSTDARPQKRRRPNPKEKLFQPYGLLIMDEVHVMPAEAYKESLGLVDAKGVVGLTATYVREDAKIRDLFHLVGPKLYDVSWETLASSGYLANVTCIEVLAPLTKQFSLEYMQRSGEDRALQQRKMPLLVMLAAANPNKMLCVAELVRRHVAESSKILVFCDHLLLLKEYGSLLRAPVICGETPHRERLMIFSDFQSTSKLNVICLSRVGDVSVNLPSANVVIQVSSHGGSRRQEAQRLGRILRPKARASNGKVVDAWFYTIISTDTLEMAYAAHRTAFLVDQGYTCRIMEFRPDDLSKKEPDTVTVITEPGDVVSMKQEKLRSALREKELRCESLTAPQGSVDARSLDYQLNLLARVVSSREFDYHSHTLQQPAPGPDGHWQGDDHDDNDDGDDVVEVAPESDLAAIKREWAVGSGIDHLRLSHNCTSLQSLISIDENFVYHEL</sequence>
<dbReference type="GO" id="GO:0005675">
    <property type="term" value="C:transcription factor TFIIH holo complex"/>
    <property type="evidence" value="ECO:0007669"/>
    <property type="project" value="TreeGrafter"/>
</dbReference>
<dbReference type="GO" id="GO:0006289">
    <property type="term" value="P:nucleotide-excision repair"/>
    <property type="evidence" value="ECO:0007669"/>
    <property type="project" value="InterPro"/>
</dbReference>
<evidence type="ECO:0000256" key="7">
    <source>
        <dbReference type="ARBA" id="ARBA00022840"/>
    </source>
</evidence>
<evidence type="ECO:0000256" key="1">
    <source>
        <dbReference type="ARBA" id="ARBA00004123"/>
    </source>
</evidence>
<dbReference type="InterPro" id="IPR001650">
    <property type="entry name" value="Helicase_C-like"/>
</dbReference>
<keyword evidence="4" id="KW-0227">DNA damage</keyword>
<comment type="similarity">
    <text evidence="2">Belongs to the helicase family. RAD25/XPB subfamily.</text>
</comment>
<dbReference type="PANTHER" id="PTHR11274">
    <property type="entry name" value="RAD25/XP-B DNA REPAIR HELICASE"/>
    <property type="match status" value="1"/>
</dbReference>
<dbReference type="Pfam" id="PF16203">
    <property type="entry name" value="ERCC3_RAD25_C"/>
    <property type="match status" value="1"/>
</dbReference>
<dbReference type="SMART" id="SM00487">
    <property type="entry name" value="DEXDc"/>
    <property type="match status" value="1"/>
</dbReference>
<dbReference type="EMBL" id="MKKU01000176">
    <property type="protein sequence ID" value="RNF20576.1"/>
    <property type="molecule type" value="Genomic_DNA"/>
</dbReference>
<feature type="domain" description="Helicase ATP-binding" evidence="16">
    <location>
        <begin position="212"/>
        <end position="411"/>
    </location>
</feature>
<keyword evidence="3" id="KW-0547">Nucleotide-binding</keyword>
<dbReference type="GO" id="GO:0097550">
    <property type="term" value="C:transcription preinitiation complex"/>
    <property type="evidence" value="ECO:0007669"/>
    <property type="project" value="TreeGrafter"/>
</dbReference>
<evidence type="ECO:0000256" key="8">
    <source>
        <dbReference type="ARBA" id="ARBA00023125"/>
    </source>
</evidence>
<dbReference type="InterPro" id="IPR027417">
    <property type="entry name" value="P-loop_NTPase"/>
</dbReference>
<keyword evidence="8" id="KW-0238">DNA-binding</keyword>
<proteinExistence type="inferred from homology"/>
<evidence type="ECO:0000259" key="16">
    <source>
        <dbReference type="PROSITE" id="PS51192"/>
    </source>
</evidence>
<dbReference type="SUPFAM" id="SSF52540">
    <property type="entry name" value="P-loop containing nucleoside triphosphate hydrolases"/>
    <property type="match status" value="2"/>
</dbReference>
<evidence type="ECO:0000256" key="9">
    <source>
        <dbReference type="ARBA" id="ARBA00023204"/>
    </source>
</evidence>
<evidence type="ECO:0000256" key="13">
    <source>
        <dbReference type="ARBA" id="ARBA00034808"/>
    </source>
</evidence>
<dbReference type="Proteomes" id="UP000284403">
    <property type="component" value="Unassembled WGS sequence"/>
</dbReference>
<keyword evidence="11" id="KW-0539">Nucleus</keyword>
<keyword evidence="5 18" id="KW-0378">Hydrolase</keyword>
<evidence type="ECO:0000313" key="18">
    <source>
        <dbReference type="EMBL" id="RNF20576.1"/>
    </source>
</evidence>
<gene>
    <name evidence="18" type="ORF">Tco025E_03751</name>
</gene>
<dbReference type="CDD" id="cd18789">
    <property type="entry name" value="SF2_C_XPB"/>
    <property type="match status" value="1"/>
</dbReference>
<feature type="domain" description="Helicase C-terminal" evidence="17">
    <location>
        <begin position="480"/>
        <end position="619"/>
    </location>
</feature>
<dbReference type="InterPro" id="IPR014001">
    <property type="entry name" value="Helicase_ATP-bd"/>
</dbReference>
<dbReference type="GO" id="GO:0006367">
    <property type="term" value="P:transcription initiation at RNA polymerase II promoter"/>
    <property type="evidence" value="ECO:0007669"/>
    <property type="project" value="InterPro"/>
</dbReference>
<dbReference type="SMART" id="SM00490">
    <property type="entry name" value="HELICc"/>
    <property type="match status" value="1"/>
</dbReference>
<dbReference type="AlphaFoldDB" id="A0A422PS63"/>
<dbReference type="InterPro" id="IPR006935">
    <property type="entry name" value="Helicase/UvrB_N"/>
</dbReference>
<evidence type="ECO:0000313" key="19">
    <source>
        <dbReference type="Proteomes" id="UP000284403"/>
    </source>
</evidence>